<gene>
    <name evidence="1" type="ORF">O3303_20630</name>
</gene>
<evidence type="ECO:0000313" key="1">
    <source>
        <dbReference type="EMBL" id="WBA43974.1"/>
    </source>
</evidence>
<dbReference type="Proteomes" id="UP001211005">
    <property type="component" value="Plasmid unnamed1"/>
</dbReference>
<name>A0ABY7LWJ8_9BACT</name>
<organism evidence="1 2">
    <name type="scientific">Hymenobacter canadensis</name>
    <dbReference type="NCBI Taxonomy" id="2999067"/>
    <lineage>
        <taxon>Bacteria</taxon>
        <taxon>Pseudomonadati</taxon>
        <taxon>Bacteroidota</taxon>
        <taxon>Cytophagia</taxon>
        <taxon>Cytophagales</taxon>
        <taxon>Hymenobacteraceae</taxon>
        <taxon>Hymenobacter</taxon>
    </lineage>
</organism>
<dbReference type="EMBL" id="CP114768">
    <property type="protein sequence ID" value="WBA43974.1"/>
    <property type="molecule type" value="Genomic_DNA"/>
</dbReference>
<protein>
    <submittedName>
        <fullName evidence="1">Uncharacterized protein</fullName>
    </submittedName>
</protein>
<keyword evidence="1" id="KW-0614">Plasmid</keyword>
<evidence type="ECO:0000313" key="2">
    <source>
        <dbReference type="Proteomes" id="UP001211005"/>
    </source>
</evidence>
<keyword evidence="2" id="KW-1185">Reference proteome</keyword>
<geneLocation type="plasmid" evidence="1 2">
    <name>unnamed1</name>
</geneLocation>
<sequence>MVTHHLVTFPAHERPSFAAVERAVQALSGLAVHYTPERMHLVCPALRREVALYEEEGNKYCITTFVVEADYLLVTTIVALQRLGGTFSASLPPWAGQAWGPLNKWVYRLRRNRIWYPYPDKPLT</sequence>
<proteinExistence type="predicted"/>
<accession>A0ABY7LWJ8</accession>
<reference evidence="1 2" key="1">
    <citation type="submission" date="2022-12" db="EMBL/GenBank/DDBJ databases">
        <title>Hymenobacter canadensis sp. nov. isolated from lake water of the Cambridge Bay, Canada.</title>
        <authorList>
            <person name="Kim W.H."/>
            <person name="Lee Y.M."/>
        </authorList>
    </citation>
    <scope>NUCLEOTIDE SEQUENCE [LARGE SCALE GENOMIC DNA]</scope>
    <source>
        <strain evidence="1 2">PAMC 29467</strain>
        <plasmid evidence="1 2">unnamed1</plasmid>
    </source>
</reference>
<dbReference type="RefSeq" id="WP_269562008.1">
    <property type="nucleotide sequence ID" value="NZ_CP114768.1"/>
</dbReference>